<evidence type="ECO:0000313" key="1">
    <source>
        <dbReference type="EMBL" id="JAD39755.1"/>
    </source>
</evidence>
<reference evidence="1" key="2">
    <citation type="journal article" date="2015" name="Data Brief">
        <title>Shoot transcriptome of the giant reed, Arundo donax.</title>
        <authorList>
            <person name="Barrero R.A."/>
            <person name="Guerrero F.D."/>
            <person name="Moolhuijzen P."/>
            <person name="Goolsby J.A."/>
            <person name="Tidwell J."/>
            <person name="Bellgard S.E."/>
            <person name="Bellgard M.I."/>
        </authorList>
    </citation>
    <scope>NUCLEOTIDE SEQUENCE</scope>
    <source>
        <tissue evidence="1">Shoot tissue taken approximately 20 cm above the soil surface</tissue>
    </source>
</reference>
<organism evidence="1">
    <name type="scientific">Arundo donax</name>
    <name type="common">Giant reed</name>
    <name type="synonym">Donax arundinaceus</name>
    <dbReference type="NCBI Taxonomy" id="35708"/>
    <lineage>
        <taxon>Eukaryota</taxon>
        <taxon>Viridiplantae</taxon>
        <taxon>Streptophyta</taxon>
        <taxon>Embryophyta</taxon>
        <taxon>Tracheophyta</taxon>
        <taxon>Spermatophyta</taxon>
        <taxon>Magnoliopsida</taxon>
        <taxon>Liliopsida</taxon>
        <taxon>Poales</taxon>
        <taxon>Poaceae</taxon>
        <taxon>PACMAD clade</taxon>
        <taxon>Arundinoideae</taxon>
        <taxon>Arundineae</taxon>
        <taxon>Arundo</taxon>
    </lineage>
</organism>
<protein>
    <submittedName>
        <fullName evidence="1">Uncharacterized protein</fullName>
    </submittedName>
</protein>
<name>A0A0A8ZSL1_ARUDO</name>
<dbReference type="AlphaFoldDB" id="A0A0A8ZSL1"/>
<dbReference type="EMBL" id="GBRH01258140">
    <property type="protein sequence ID" value="JAD39755.1"/>
    <property type="molecule type" value="Transcribed_RNA"/>
</dbReference>
<reference evidence="1" key="1">
    <citation type="submission" date="2014-09" db="EMBL/GenBank/DDBJ databases">
        <authorList>
            <person name="Magalhaes I.L.F."/>
            <person name="Oliveira U."/>
            <person name="Santos F.R."/>
            <person name="Vidigal T.H.D.A."/>
            <person name="Brescovit A.D."/>
            <person name="Santos A.J."/>
        </authorList>
    </citation>
    <scope>NUCLEOTIDE SEQUENCE</scope>
    <source>
        <tissue evidence="1">Shoot tissue taken approximately 20 cm above the soil surface</tissue>
    </source>
</reference>
<proteinExistence type="predicted"/>
<sequence>MDALRTIYSYNKTKEYIRRMKNKLENSKAMIKQ</sequence>
<accession>A0A0A8ZSL1</accession>